<sequence>MDLKMYSSCYLSLPHYTEISLYCKSREITTAT</sequence>
<dbReference type="EMBL" id="GBRH01179554">
    <property type="protein sequence ID" value="JAE18342.1"/>
    <property type="molecule type" value="Transcribed_RNA"/>
</dbReference>
<name>A0A0A9G1F2_ARUDO</name>
<protein>
    <submittedName>
        <fullName evidence="1">Uncharacterized protein</fullName>
    </submittedName>
</protein>
<organism evidence="1">
    <name type="scientific">Arundo donax</name>
    <name type="common">Giant reed</name>
    <name type="synonym">Donax arundinaceus</name>
    <dbReference type="NCBI Taxonomy" id="35708"/>
    <lineage>
        <taxon>Eukaryota</taxon>
        <taxon>Viridiplantae</taxon>
        <taxon>Streptophyta</taxon>
        <taxon>Embryophyta</taxon>
        <taxon>Tracheophyta</taxon>
        <taxon>Spermatophyta</taxon>
        <taxon>Magnoliopsida</taxon>
        <taxon>Liliopsida</taxon>
        <taxon>Poales</taxon>
        <taxon>Poaceae</taxon>
        <taxon>PACMAD clade</taxon>
        <taxon>Arundinoideae</taxon>
        <taxon>Arundineae</taxon>
        <taxon>Arundo</taxon>
    </lineage>
</organism>
<reference evidence="1" key="1">
    <citation type="submission" date="2014-09" db="EMBL/GenBank/DDBJ databases">
        <authorList>
            <person name="Magalhaes I.L.F."/>
            <person name="Oliveira U."/>
            <person name="Santos F.R."/>
            <person name="Vidigal T.H.D.A."/>
            <person name="Brescovit A.D."/>
            <person name="Santos A.J."/>
        </authorList>
    </citation>
    <scope>NUCLEOTIDE SEQUENCE</scope>
    <source>
        <tissue evidence="1">Shoot tissue taken approximately 20 cm above the soil surface</tissue>
    </source>
</reference>
<reference evidence="1" key="2">
    <citation type="journal article" date="2015" name="Data Brief">
        <title>Shoot transcriptome of the giant reed, Arundo donax.</title>
        <authorList>
            <person name="Barrero R.A."/>
            <person name="Guerrero F.D."/>
            <person name="Moolhuijzen P."/>
            <person name="Goolsby J.A."/>
            <person name="Tidwell J."/>
            <person name="Bellgard S.E."/>
            <person name="Bellgard M.I."/>
        </authorList>
    </citation>
    <scope>NUCLEOTIDE SEQUENCE</scope>
    <source>
        <tissue evidence="1">Shoot tissue taken approximately 20 cm above the soil surface</tissue>
    </source>
</reference>
<accession>A0A0A9G1F2</accession>
<proteinExistence type="predicted"/>
<evidence type="ECO:0000313" key="1">
    <source>
        <dbReference type="EMBL" id="JAE18342.1"/>
    </source>
</evidence>
<dbReference type="AlphaFoldDB" id="A0A0A9G1F2"/>